<reference evidence="4" key="2">
    <citation type="journal article" date="2018" name="Nat. Commun.">
        <title>Extreme sensitivity to ultraviolet light in the fungal pathogen causing white-nose syndrome of bats.</title>
        <authorList>
            <person name="Palmer J.M."/>
            <person name="Drees K.P."/>
            <person name="Foster J.T."/>
            <person name="Lindner D.L."/>
        </authorList>
    </citation>
    <scope>NUCLEOTIDE SEQUENCE [LARGE SCALE GENOMIC DNA]</scope>
    <source>
        <strain evidence="4">UAMH 10579</strain>
    </source>
</reference>
<proteinExistence type="predicted"/>
<dbReference type="STRING" id="342668.A0A1B8GFJ5"/>
<dbReference type="InterPro" id="IPR012334">
    <property type="entry name" value="Pectin_lyas_fold"/>
</dbReference>
<organism evidence="3 4">
    <name type="scientific">Pseudogymnoascus verrucosus</name>
    <dbReference type="NCBI Taxonomy" id="342668"/>
    <lineage>
        <taxon>Eukaryota</taxon>
        <taxon>Fungi</taxon>
        <taxon>Dikarya</taxon>
        <taxon>Ascomycota</taxon>
        <taxon>Pezizomycotina</taxon>
        <taxon>Leotiomycetes</taxon>
        <taxon>Thelebolales</taxon>
        <taxon>Thelebolaceae</taxon>
        <taxon>Pseudogymnoascus</taxon>
    </lineage>
</organism>
<gene>
    <name evidence="3" type="ORF">VE01_07888</name>
</gene>
<protein>
    <recommendedName>
        <fullName evidence="2">Apple domain-containing protein</fullName>
    </recommendedName>
</protein>
<reference evidence="3 4" key="1">
    <citation type="submission" date="2016-03" db="EMBL/GenBank/DDBJ databases">
        <title>Comparative genomics of Pseudogymnoascus destructans, the fungus causing white-nose syndrome of bats.</title>
        <authorList>
            <person name="Palmer J.M."/>
            <person name="Drees K.P."/>
            <person name="Foster J.T."/>
            <person name="Lindner D.L."/>
        </authorList>
    </citation>
    <scope>NUCLEOTIDE SEQUENCE [LARGE SCALE GENOMIC DNA]</scope>
    <source>
        <strain evidence="3 4">UAMH 10579</strain>
    </source>
</reference>
<dbReference type="PANTHER" id="PTHR31339:SF9">
    <property type="entry name" value="PLASMIN AND FIBRONECTIN-BINDING PROTEIN A"/>
    <property type="match status" value="1"/>
</dbReference>
<dbReference type="InterPro" id="IPR011050">
    <property type="entry name" value="Pectin_lyase_fold/virulence"/>
</dbReference>
<dbReference type="InterPro" id="IPR051801">
    <property type="entry name" value="GH28_Enzymes"/>
</dbReference>
<dbReference type="Pfam" id="PF12708">
    <property type="entry name" value="Pect-lyase_RHGA_epim"/>
    <property type="match status" value="2"/>
</dbReference>
<keyword evidence="4" id="KW-1185">Reference proteome</keyword>
<evidence type="ECO:0000256" key="1">
    <source>
        <dbReference type="SAM" id="SignalP"/>
    </source>
</evidence>
<dbReference type="InterPro" id="IPR003609">
    <property type="entry name" value="Pan_app"/>
</dbReference>
<dbReference type="GeneID" id="28841274"/>
<evidence type="ECO:0000259" key="2">
    <source>
        <dbReference type="PROSITE" id="PS50948"/>
    </source>
</evidence>
<dbReference type="CDD" id="cd23668">
    <property type="entry name" value="GH55_beta13glucanase-like"/>
    <property type="match status" value="1"/>
</dbReference>
<name>A0A1B8GFJ5_9PEZI</name>
<keyword evidence="1" id="KW-0732">Signal</keyword>
<dbReference type="FunFam" id="2.160.20.10:FF:000049">
    <property type="entry name" value="Putative exo-beta-1,3-glucanase"/>
    <property type="match status" value="1"/>
</dbReference>
<dbReference type="Proteomes" id="UP000091956">
    <property type="component" value="Unassembled WGS sequence"/>
</dbReference>
<evidence type="ECO:0000313" key="3">
    <source>
        <dbReference type="EMBL" id="OBT94597.2"/>
    </source>
</evidence>
<evidence type="ECO:0000313" key="4">
    <source>
        <dbReference type="Proteomes" id="UP000091956"/>
    </source>
</evidence>
<dbReference type="SUPFAM" id="SSF51126">
    <property type="entry name" value="Pectin lyase-like"/>
    <property type="match status" value="2"/>
</dbReference>
<dbReference type="AlphaFoldDB" id="A0A1B8GFJ5"/>
<dbReference type="PROSITE" id="PS50948">
    <property type="entry name" value="PAN"/>
    <property type="match status" value="1"/>
</dbReference>
<dbReference type="InterPro" id="IPR024535">
    <property type="entry name" value="RHGA/B-epi-like_pectate_lyase"/>
</dbReference>
<dbReference type="Gene3D" id="2.160.20.10">
    <property type="entry name" value="Single-stranded right-handed beta-helix, Pectin lyase-like"/>
    <property type="match status" value="2"/>
</dbReference>
<dbReference type="RefSeq" id="XP_059319513.1">
    <property type="nucleotide sequence ID" value="XM_059463915.1"/>
</dbReference>
<dbReference type="EMBL" id="KV460242">
    <property type="protein sequence ID" value="OBT94597.2"/>
    <property type="molecule type" value="Genomic_DNA"/>
</dbReference>
<sequence length="1276" mass="133326">MAIMASSRASRTLLLRCSLLFSFFLFVILQSVIPSAAAQSHSHRSLNHRNTAGTSNIDDAQALVNEALKGIAAANKLRVENPRRDKSGYRQGAFESAANVQRSSSSFEARSNASSIDYVIPESVITAAKSLAESRSHTRGATIDSVAKAAKLKAQYWPKRSDADTASHSARDSGSLETRASAFWMENMSMNGRSPLAPSDYVVFRNVKDYGAVGDGVHDDTAAINSAISSGSRCGQACGSSTILPAVVYFPSGTYLISGSITQYYNTQLLGNPLNRPTILAASSFVGLGAISSDVHATDGSVWYTPQNNFYRSIRNLVIDITNTDPNAYVCGIHWEIAQATDLQNIDFYMKSGTTQQGIYMEDGSGGFMTDLYFSGGNFGAYFGNQQFTTRNLLFNGCKTAIQIFWDWGWTLQGIAVVSGTTGITVTGGADTSHGGAGVGAMLITDSTFSALAVGISTSLLTGAPTNVVVQNTVFTGCTIAIQDVQVPQTLVAGSTSSVKLASWGMGNLVQGTSSTASFQSGKTIAAPSRAASLVDSSTNNFFTRSAPTYEDIAASSMVNIKSQGAKGDGVTDDSAIINQVLAAAAKSNSIVFFPFGIYLVKDTVKVPVGSRIVGQAWSQIMASGTNFQDMSQPRAVVKVGTAGDNGVIEISDMMITVSGGTAGAVLIEWNVHESTQGSAAMWNTNMRVGGARGSQLQAANCPKLSGAVKSACVAASLQLHLTSSSSAYLENIWAWTADHDLDITSQAQIDVYSGRGILIESKGPTWLWGTASEHNVLYQYALSNAKTTFLGLIQTESPYFQPAPKAPLPFTLGNFANDPSFSDCSSTSTTCAVSWALHIVNSATTYIYSAGLYSWFNGYLQDCLNTENCQTRLINIESSSDLWIYNLMTKGALEMISPLGETPTYASDNMNGFMSTVMAWLEGSSRVVGSPPPTTCQTVSGMASPTPANSVCGLKGSSYTLSGAGTLAGYVAGSPYVVSLAACSAKCLATSCCTNVFFIQGSNCNLHYGPRALLSGVGSFSYYDATCFTCGELSCTSTSTTATPTSTTHTTTSTPSCRTVSGLASPTPSSAICGLKGTSHAAPGAGSIIGYGIGSPYVASLASCSAQCLVTSCCTNVYFIQGSACNLHYGPNAFDQGVGVGSTQFEFYNASCFTCGTLPSCTSTSTSTTPTCKTVSGIISPTPSAAICGGKGSSLAASNAGTIVGYVAGSPYVASLAACSAKCLATSCCTNIYFIQGKNCNLHYGPKAFNSNVGNPLFNYYDATCFTCGSLSCSK</sequence>
<accession>A0A1B8GFJ5</accession>
<dbReference type="PANTHER" id="PTHR31339">
    <property type="entry name" value="PECTIN LYASE-RELATED"/>
    <property type="match status" value="1"/>
</dbReference>
<feature type="domain" description="Apple" evidence="2">
    <location>
        <begin position="953"/>
        <end position="1028"/>
    </location>
</feature>
<feature type="signal peptide" evidence="1">
    <location>
        <begin position="1"/>
        <end position="38"/>
    </location>
</feature>
<feature type="chain" id="PRO_5015106200" description="Apple domain-containing protein" evidence="1">
    <location>
        <begin position="39"/>
        <end position="1276"/>
    </location>
</feature>